<dbReference type="InterPro" id="IPR036812">
    <property type="entry name" value="NAD(P)_OxRdtase_dom_sf"/>
</dbReference>
<dbReference type="InterPro" id="IPR023210">
    <property type="entry name" value="NADP_OxRdtase_dom"/>
</dbReference>
<dbReference type="GO" id="GO:0005737">
    <property type="term" value="C:cytoplasm"/>
    <property type="evidence" value="ECO:0007669"/>
    <property type="project" value="TreeGrafter"/>
</dbReference>
<proteinExistence type="predicted"/>
<evidence type="ECO:0000256" key="1">
    <source>
        <dbReference type="ARBA" id="ARBA00023002"/>
    </source>
</evidence>
<protein>
    <submittedName>
        <fullName evidence="3">Unannotated protein</fullName>
    </submittedName>
</protein>
<dbReference type="PANTHER" id="PTHR43625">
    <property type="entry name" value="AFLATOXIN B1 ALDEHYDE REDUCTASE"/>
    <property type="match status" value="1"/>
</dbReference>
<keyword evidence="1" id="KW-0560">Oxidoreductase</keyword>
<dbReference type="Gene3D" id="3.20.20.100">
    <property type="entry name" value="NADP-dependent oxidoreductase domain"/>
    <property type="match status" value="1"/>
</dbReference>
<dbReference type="Pfam" id="PF00248">
    <property type="entry name" value="Aldo_ket_red"/>
    <property type="match status" value="1"/>
</dbReference>
<accession>A0A6J6U0R5</accession>
<feature type="domain" description="NADP-dependent oxidoreductase" evidence="2">
    <location>
        <begin position="21"/>
        <end position="311"/>
    </location>
</feature>
<dbReference type="EMBL" id="CAEZYW010000228">
    <property type="protein sequence ID" value="CAB4752203.1"/>
    <property type="molecule type" value="Genomic_DNA"/>
</dbReference>
<reference evidence="3" key="1">
    <citation type="submission" date="2020-05" db="EMBL/GenBank/DDBJ databases">
        <authorList>
            <person name="Chiriac C."/>
            <person name="Salcher M."/>
            <person name="Ghai R."/>
            <person name="Kavagutti S V."/>
        </authorList>
    </citation>
    <scope>NUCLEOTIDE SEQUENCE</scope>
</reference>
<dbReference type="AlphaFoldDB" id="A0A6J6U0R5"/>
<dbReference type="CDD" id="cd19076">
    <property type="entry name" value="AKR_AKR13A_13D"/>
    <property type="match status" value="1"/>
</dbReference>
<gene>
    <name evidence="3" type="ORF">UFOPK2786_01351</name>
</gene>
<dbReference type="InterPro" id="IPR050791">
    <property type="entry name" value="Aldo-Keto_reductase"/>
</dbReference>
<evidence type="ECO:0000313" key="3">
    <source>
        <dbReference type="EMBL" id="CAB4752203.1"/>
    </source>
</evidence>
<evidence type="ECO:0000259" key="2">
    <source>
        <dbReference type="Pfam" id="PF00248"/>
    </source>
</evidence>
<dbReference type="SUPFAM" id="SSF51430">
    <property type="entry name" value="NAD(P)-linked oxidoreductase"/>
    <property type="match status" value="1"/>
</dbReference>
<dbReference type="GO" id="GO:0016491">
    <property type="term" value="F:oxidoreductase activity"/>
    <property type="evidence" value="ECO:0007669"/>
    <property type="project" value="UniProtKB-KW"/>
</dbReference>
<sequence length="330" mass="35100">MHTRSLGSSLLGTSLLVSEQGLGCMGMTHSYGAADETESRSTIRLALDRGITFFDTADIYGPSTGEELLGDALAGIRDEVVIATKFGHEVTAAGGIRISGSPDYVRAACDASLARLKTDRIDLLYQHRVDLTVPIEETWGAMHGLVEAGKVRHLGICEAAAATIRRAHAIHPVTAIQSEYSLWTRDVEGNGVLAIARELGIGFVPFSPMGRGMLTGEITDLDELSATDHRRGNPRFQGDNLAENLELVHRLAAIASELGVLPAQLALAWVMAQGADIVPIPGTTRTAHLEQNIAAGDIVLSPDDLAAIEAVFPPGVAAGPRYRDMTNIHV</sequence>
<dbReference type="PANTHER" id="PTHR43625:SF40">
    <property type="entry name" value="ALDO-KETO REDUCTASE YAKC [NADP(+)]"/>
    <property type="match status" value="1"/>
</dbReference>
<organism evidence="3">
    <name type="scientific">freshwater metagenome</name>
    <dbReference type="NCBI Taxonomy" id="449393"/>
    <lineage>
        <taxon>unclassified sequences</taxon>
        <taxon>metagenomes</taxon>
        <taxon>ecological metagenomes</taxon>
    </lineage>
</organism>
<name>A0A6J6U0R5_9ZZZZ</name>